<dbReference type="NCBIfam" id="TIGR01123">
    <property type="entry name" value="ilvE_II"/>
    <property type="match status" value="1"/>
</dbReference>
<evidence type="ECO:0000256" key="9">
    <source>
        <dbReference type="RuleBase" id="RU004106"/>
    </source>
</evidence>
<evidence type="ECO:0000256" key="10">
    <source>
        <dbReference type="RuleBase" id="RU004516"/>
    </source>
</evidence>
<dbReference type="InterPro" id="IPR043132">
    <property type="entry name" value="BCAT-like_C"/>
</dbReference>
<dbReference type="GO" id="GO:0009099">
    <property type="term" value="P:L-valine biosynthetic process"/>
    <property type="evidence" value="ECO:0007669"/>
    <property type="project" value="TreeGrafter"/>
</dbReference>
<keyword evidence="7 11" id="KW-0100">Branched-chain amino acid biosynthesis</keyword>
<dbReference type="PIRSF" id="PIRSF006468">
    <property type="entry name" value="BCAT1"/>
    <property type="match status" value="1"/>
</dbReference>
<dbReference type="PROSITE" id="PS00770">
    <property type="entry name" value="AA_TRANSFER_CLASS_4"/>
    <property type="match status" value="1"/>
</dbReference>
<keyword evidence="3 11" id="KW-0032">Aminotransferase</keyword>
<evidence type="ECO:0000256" key="3">
    <source>
        <dbReference type="ARBA" id="ARBA00022576"/>
    </source>
</evidence>
<dbReference type="CDD" id="cd01557">
    <property type="entry name" value="BCAT_beta_family"/>
    <property type="match status" value="1"/>
</dbReference>
<comment type="catalytic activity">
    <reaction evidence="11">
        <text>L-isoleucine + 2-oxoglutarate = (S)-3-methyl-2-oxopentanoate + L-glutamate</text>
        <dbReference type="Rhea" id="RHEA:24801"/>
        <dbReference type="ChEBI" id="CHEBI:16810"/>
        <dbReference type="ChEBI" id="CHEBI:29985"/>
        <dbReference type="ChEBI" id="CHEBI:35146"/>
        <dbReference type="ChEBI" id="CHEBI:58045"/>
        <dbReference type="EC" id="2.6.1.42"/>
    </reaction>
</comment>
<evidence type="ECO:0000256" key="11">
    <source>
        <dbReference type="RuleBase" id="RU004517"/>
    </source>
</evidence>
<reference evidence="12" key="1">
    <citation type="submission" date="2023-11" db="EMBL/GenBank/DDBJ databases">
        <title>Genome assemblies of two species of porcelain crab, Petrolisthes cinctipes and Petrolisthes manimaculis (Anomura: Porcellanidae).</title>
        <authorList>
            <person name="Angst P."/>
        </authorList>
    </citation>
    <scope>NUCLEOTIDE SEQUENCE</scope>
    <source>
        <strain evidence="12">PB745_02</strain>
        <tissue evidence="12">Gill</tissue>
    </source>
</reference>
<keyword evidence="4 11" id="KW-0028">Amino-acid biosynthesis</keyword>
<keyword evidence="5 11" id="KW-0808">Transferase</keyword>
<dbReference type="SUPFAM" id="SSF56752">
    <property type="entry name" value="D-aminoacid aminotransferase-like PLP-dependent enzymes"/>
    <property type="match status" value="1"/>
</dbReference>
<evidence type="ECO:0000256" key="6">
    <source>
        <dbReference type="ARBA" id="ARBA00022898"/>
    </source>
</evidence>
<dbReference type="Gene3D" id="3.20.10.10">
    <property type="entry name" value="D-amino Acid Aminotransferase, subunit A, domain 2"/>
    <property type="match status" value="1"/>
</dbReference>
<dbReference type="AlphaFoldDB" id="A0AAE1NQU1"/>
<dbReference type="InterPro" id="IPR036038">
    <property type="entry name" value="Aminotransferase-like"/>
</dbReference>
<dbReference type="Gene3D" id="3.30.470.10">
    <property type="match status" value="1"/>
</dbReference>
<dbReference type="EC" id="2.6.1.42" evidence="11"/>
<dbReference type="InterPro" id="IPR001544">
    <property type="entry name" value="Aminotrans_IV"/>
</dbReference>
<evidence type="ECO:0000256" key="7">
    <source>
        <dbReference type="ARBA" id="ARBA00023304"/>
    </source>
</evidence>
<feature type="modified residue" description="N6-(pyridoxal phosphate)lysine" evidence="8">
    <location>
        <position position="242"/>
    </location>
</feature>
<dbReference type="Pfam" id="PF01063">
    <property type="entry name" value="Aminotran_4"/>
    <property type="match status" value="1"/>
</dbReference>
<dbReference type="InterPro" id="IPR018300">
    <property type="entry name" value="Aminotrans_IV_CS"/>
</dbReference>
<dbReference type="EMBL" id="JAWZYT010004530">
    <property type="protein sequence ID" value="KAK4293500.1"/>
    <property type="molecule type" value="Genomic_DNA"/>
</dbReference>
<gene>
    <name evidence="12" type="ORF">Pmani_033808</name>
</gene>
<comment type="catalytic activity">
    <reaction evidence="11">
        <text>L-valine + 2-oxoglutarate = 3-methyl-2-oxobutanoate + L-glutamate</text>
        <dbReference type="Rhea" id="RHEA:24813"/>
        <dbReference type="ChEBI" id="CHEBI:11851"/>
        <dbReference type="ChEBI" id="CHEBI:16810"/>
        <dbReference type="ChEBI" id="CHEBI:29985"/>
        <dbReference type="ChEBI" id="CHEBI:57762"/>
        <dbReference type="EC" id="2.6.1.42"/>
    </reaction>
</comment>
<comment type="caution">
    <text evidence="12">The sequence shown here is derived from an EMBL/GenBank/DDBJ whole genome shotgun (WGS) entry which is preliminary data.</text>
</comment>
<comment type="cofactor">
    <cofactor evidence="1 10">
        <name>pyridoxal 5'-phosphate</name>
        <dbReference type="ChEBI" id="CHEBI:597326"/>
    </cofactor>
</comment>
<evidence type="ECO:0000256" key="8">
    <source>
        <dbReference type="PIRSR" id="PIRSR006468-1"/>
    </source>
</evidence>
<comment type="catalytic activity">
    <reaction evidence="11">
        <text>L-leucine + 2-oxoglutarate = 4-methyl-2-oxopentanoate + L-glutamate</text>
        <dbReference type="Rhea" id="RHEA:18321"/>
        <dbReference type="ChEBI" id="CHEBI:16810"/>
        <dbReference type="ChEBI" id="CHEBI:17865"/>
        <dbReference type="ChEBI" id="CHEBI:29985"/>
        <dbReference type="ChEBI" id="CHEBI:57427"/>
        <dbReference type="EC" id="2.6.1.42"/>
    </reaction>
</comment>
<dbReference type="InterPro" id="IPR043131">
    <property type="entry name" value="BCAT-like_N"/>
</dbReference>
<dbReference type="FunFam" id="3.20.10.10:FF:000004">
    <property type="entry name" value="Branched-chain-amino-acid aminotransferase"/>
    <property type="match status" value="1"/>
</dbReference>
<dbReference type="GO" id="GO:0004084">
    <property type="term" value="F:branched-chain-amino-acid transaminase activity"/>
    <property type="evidence" value="ECO:0007669"/>
    <property type="project" value="UniProtKB-EC"/>
</dbReference>
<evidence type="ECO:0000313" key="12">
    <source>
        <dbReference type="EMBL" id="KAK4293500.1"/>
    </source>
</evidence>
<evidence type="ECO:0000313" key="13">
    <source>
        <dbReference type="Proteomes" id="UP001292094"/>
    </source>
</evidence>
<keyword evidence="13" id="KW-1185">Reference proteome</keyword>
<dbReference type="PANTHER" id="PTHR11825:SF44">
    <property type="entry name" value="BRANCHED-CHAIN-AMINO-ACID AMINOTRANSFERASE"/>
    <property type="match status" value="1"/>
</dbReference>
<dbReference type="InterPro" id="IPR033939">
    <property type="entry name" value="BCAT_family"/>
</dbReference>
<sequence length="406" mass="45463">MASVRTCTTLSSKISNNLAWKKSIRVYRKHGVRHMSAASASGTFKASDLQIDFCPPENLKMKPAVKDLVFGRSFTDHMLKILYTDQSGWGQPRITPLQDLRLHPAAKVLHYSVELFEGMKAFRGVDDEIRLFRPNKNMERMNRTAARCSLPTFDGDELIALLKKMISVDQEWVPHTESSSLYIRPTLIGIEPTLGVQRPVEALLFVILSPVGPYFSSGFKPVSLLADPQYVRAWPGGMGMMKSGSNYGPTLEIQRYAEAKGLHQVLWLFGPEHRITEVGAMNIFIFLDKGNGEKELVTPPLDGLILPGVTRDSLLTLAREWGEFQVSERDITMTELVQASHDKKLLEMFGAGTAAVVTPVGSIHYQDQVINIPTMDHDQPLNQRFYNTITGIQYGRIASPWAMSIQ</sequence>
<dbReference type="FunFam" id="3.30.470.10:FF:000002">
    <property type="entry name" value="Branched-chain-amino-acid aminotransferase"/>
    <property type="match status" value="1"/>
</dbReference>
<evidence type="ECO:0000256" key="4">
    <source>
        <dbReference type="ARBA" id="ARBA00022605"/>
    </source>
</evidence>
<organism evidence="12 13">
    <name type="scientific">Petrolisthes manimaculis</name>
    <dbReference type="NCBI Taxonomy" id="1843537"/>
    <lineage>
        <taxon>Eukaryota</taxon>
        <taxon>Metazoa</taxon>
        <taxon>Ecdysozoa</taxon>
        <taxon>Arthropoda</taxon>
        <taxon>Crustacea</taxon>
        <taxon>Multicrustacea</taxon>
        <taxon>Malacostraca</taxon>
        <taxon>Eumalacostraca</taxon>
        <taxon>Eucarida</taxon>
        <taxon>Decapoda</taxon>
        <taxon>Pleocyemata</taxon>
        <taxon>Anomura</taxon>
        <taxon>Galatheoidea</taxon>
        <taxon>Porcellanidae</taxon>
        <taxon>Petrolisthes</taxon>
    </lineage>
</organism>
<keyword evidence="6 10" id="KW-0663">Pyridoxal phosphate</keyword>
<evidence type="ECO:0000256" key="1">
    <source>
        <dbReference type="ARBA" id="ARBA00001933"/>
    </source>
</evidence>
<dbReference type="GO" id="GO:0009098">
    <property type="term" value="P:L-leucine biosynthetic process"/>
    <property type="evidence" value="ECO:0007669"/>
    <property type="project" value="TreeGrafter"/>
</dbReference>
<protein>
    <recommendedName>
        <fullName evidence="11">Branched-chain-amino-acid aminotransferase</fullName>
        <ecNumber evidence="11">2.6.1.42</ecNumber>
    </recommendedName>
</protein>
<name>A0AAE1NQU1_9EUCA</name>
<dbReference type="GO" id="GO:0005739">
    <property type="term" value="C:mitochondrion"/>
    <property type="evidence" value="ECO:0007669"/>
    <property type="project" value="TreeGrafter"/>
</dbReference>
<dbReference type="PANTHER" id="PTHR11825">
    <property type="entry name" value="SUBGROUP IIII AMINOTRANSFERASE"/>
    <property type="match status" value="1"/>
</dbReference>
<proteinExistence type="inferred from homology"/>
<evidence type="ECO:0000256" key="2">
    <source>
        <dbReference type="ARBA" id="ARBA00009320"/>
    </source>
</evidence>
<dbReference type="Proteomes" id="UP001292094">
    <property type="component" value="Unassembled WGS sequence"/>
</dbReference>
<accession>A0AAE1NQU1</accession>
<evidence type="ECO:0000256" key="5">
    <source>
        <dbReference type="ARBA" id="ARBA00022679"/>
    </source>
</evidence>
<dbReference type="NCBIfam" id="NF009897">
    <property type="entry name" value="PRK13357.1"/>
    <property type="match status" value="1"/>
</dbReference>
<comment type="similarity">
    <text evidence="2 9">Belongs to the class-IV pyridoxal-phosphate-dependent aminotransferase family.</text>
</comment>
<dbReference type="InterPro" id="IPR005786">
    <property type="entry name" value="B_amino_transII"/>
</dbReference>